<organism evidence="2 3">
    <name type="scientific">Pseudooceanicola pacificus</name>
    <dbReference type="NCBI Taxonomy" id="2676438"/>
    <lineage>
        <taxon>Bacteria</taxon>
        <taxon>Pseudomonadati</taxon>
        <taxon>Pseudomonadota</taxon>
        <taxon>Alphaproteobacteria</taxon>
        <taxon>Rhodobacterales</taxon>
        <taxon>Paracoccaceae</taxon>
        <taxon>Pseudooceanicola</taxon>
    </lineage>
</organism>
<feature type="signal peptide" evidence="1">
    <location>
        <begin position="1"/>
        <end position="19"/>
    </location>
</feature>
<keyword evidence="1" id="KW-0732">Signal</keyword>
<name>A0A844WCK7_9RHOB</name>
<dbReference type="RefSeq" id="WP_160382973.1">
    <property type="nucleotide sequence ID" value="NZ_WNXQ01000006.1"/>
</dbReference>
<feature type="chain" id="PRO_5032541112" evidence="1">
    <location>
        <begin position="20"/>
        <end position="343"/>
    </location>
</feature>
<proteinExistence type="predicted"/>
<evidence type="ECO:0000313" key="2">
    <source>
        <dbReference type="EMBL" id="MWB78758.1"/>
    </source>
</evidence>
<comment type="caution">
    <text evidence="2">The sequence shown here is derived from an EMBL/GenBank/DDBJ whole genome shotgun (WGS) entry which is preliminary data.</text>
</comment>
<accession>A0A844WCK7</accession>
<dbReference type="Proteomes" id="UP000443843">
    <property type="component" value="Unassembled WGS sequence"/>
</dbReference>
<protein>
    <submittedName>
        <fullName evidence="2">Uncharacterized protein</fullName>
    </submittedName>
</protein>
<evidence type="ECO:0000256" key="1">
    <source>
        <dbReference type="SAM" id="SignalP"/>
    </source>
</evidence>
<dbReference type="EMBL" id="WNXQ01000006">
    <property type="protein sequence ID" value="MWB78758.1"/>
    <property type="molecule type" value="Genomic_DNA"/>
</dbReference>
<reference evidence="2 3" key="1">
    <citation type="submission" date="2019-11" db="EMBL/GenBank/DDBJ databases">
        <title>Pseudooceanicola pacifica sp. nov., isolated from deep-sea sediment of the Pacific Ocean.</title>
        <authorList>
            <person name="Lyu L."/>
        </authorList>
    </citation>
    <scope>NUCLEOTIDE SEQUENCE [LARGE SCALE GENOMIC DNA]</scope>
    <source>
        <strain evidence="2 3">216_PA32_1</strain>
    </source>
</reference>
<gene>
    <name evidence="2" type="ORF">GLS40_12025</name>
</gene>
<evidence type="ECO:0000313" key="3">
    <source>
        <dbReference type="Proteomes" id="UP000443843"/>
    </source>
</evidence>
<sequence>MLVRLLLCCALAWPAQAVAQGLQDKAQLVASERLRAYTLARGLTHGQGAFGAVRELKSLLQRQGHYLEPGHPALIYRDQALYPQIAHVPNMNGGFENRELELGGLLFRLRDDYAARGGVALGLTYAGQARLGWSPGRYVEARLQLGALHAPGPDLTRTDARVEICARNHIAGWTFADLCASQDRLWQELGEGRRNGLELGLHHLFETPGRFHEFSAYFGRTGEDFPDRSHIAFGLDTAWSRTATRISLRVQEPGPRQFGSDLTLAGDIRWLAGRRVVGLGLQASQSPESGFFGVRRQDIGFGVTGLVELRDNVVLTAGYAHIESTIDFFDSQSLQVNISFDLN</sequence>
<dbReference type="AlphaFoldDB" id="A0A844WCK7"/>
<keyword evidence="3" id="KW-1185">Reference proteome</keyword>